<feature type="transmembrane region" description="Helical" evidence="1">
    <location>
        <begin position="127"/>
        <end position="150"/>
    </location>
</feature>
<dbReference type="PANTHER" id="PTHR23028">
    <property type="entry name" value="ACETYLTRANSFERASE"/>
    <property type="match status" value="1"/>
</dbReference>
<feature type="domain" description="Acyltransferase 3" evidence="2">
    <location>
        <begin position="8"/>
        <end position="261"/>
    </location>
</feature>
<gene>
    <name evidence="3" type="ORF">DRF62_18495</name>
</gene>
<keyword evidence="1" id="KW-0812">Transmembrane</keyword>
<evidence type="ECO:0000256" key="1">
    <source>
        <dbReference type="SAM" id="Phobius"/>
    </source>
</evidence>
<keyword evidence="1" id="KW-1133">Transmembrane helix</keyword>
<organism evidence="3 4">
    <name type="scientific">Chryseobacterium piscium</name>
    <dbReference type="NCBI Taxonomy" id="333702"/>
    <lineage>
        <taxon>Bacteria</taxon>
        <taxon>Pseudomonadati</taxon>
        <taxon>Bacteroidota</taxon>
        <taxon>Flavobacteriia</taxon>
        <taxon>Flavobacteriales</taxon>
        <taxon>Weeksellaceae</taxon>
        <taxon>Chryseobacterium group</taxon>
        <taxon>Chryseobacterium</taxon>
    </lineage>
</organism>
<feature type="non-terminal residue" evidence="3">
    <location>
        <position position="262"/>
    </location>
</feature>
<evidence type="ECO:0000313" key="4">
    <source>
        <dbReference type="Proteomes" id="UP000256512"/>
    </source>
</evidence>
<keyword evidence="1" id="KW-0472">Membrane</keyword>
<evidence type="ECO:0000259" key="2">
    <source>
        <dbReference type="Pfam" id="PF01757"/>
    </source>
</evidence>
<dbReference type="Proteomes" id="UP000256512">
    <property type="component" value="Unassembled WGS sequence"/>
</dbReference>
<proteinExistence type="predicted"/>
<dbReference type="GO" id="GO:0000271">
    <property type="term" value="P:polysaccharide biosynthetic process"/>
    <property type="evidence" value="ECO:0007669"/>
    <property type="project" value="TreeGrafter"/>
</dbReference>
<accession>A0A3D9BBY7</accession>
<feature type="transmembrane region" description="Helical" evidence="1">
    <location>
        <begin position="46"/>
        <end position="64"/>
    </location>
</feature>
<feature type="transmembrane region" description="Helical" evidence="1">
    <location>
        <begin position="220"/>
        <end position="237"/>
    </location>
</feature>
<dbReference type="GO" id="GO:0016020">
    <property type="term" value="C:membrane"/>
    <property type="evidence" value="ECO:0007669"/>
    <property type="project" value="TreeGrafter"/>
</dbReference>
<name>A0A3D9BBY7_9FLAO</name>
<dbReference type="RefSeq" id="WP_133297209.1">
    <property type="nucleotide sequence ID" value="NZ_QNVS01000090.1"/>
</dbReference>
<feature type="transmembrane region" description="Helical" evidence="1">
    <location>
        <begin position="243"/>
        <end position="261"/>
    </location>
</feature>
<feature type="transmembrane region" description="Helical" evidence="1">
    <location>
        <begin position="162"/>
        <end position="181"/>
    </location>
</feature>
<dbReference type="InterPro" id="IPR050879">
    <property type="entry name" value="Acyltransferase_3"/>
</dbReference>
<dbReference type="Pfam" id="PF01757">
    <property type="entry name" value="Acyl_transf_3"/>
    <property type="match status" value="1"/>
</dbReference>
<feature type="transmembrane region" description="Helical" evidence="1">
    <location>
        <begin position="187"/>
        <end position="211"/>
    </location>
</feature>
<comment type="caution">
    <text evidence="3">The sequence shown here is derived from an EMBL/GenBank/DDBJ whole genome shotgun (WGS) entry which is preliminary data.</text>
</comment>
<dbReference type="InterPro" id="IPR002656">
    <property type="entry name" value="Acyl_transf_3_dom"/>
</dbReference>
<reference evidence="3 4" key="1">
    <citation type="journal article" date="2006" name="Int. J. Syst. Evol. Microbiol.">
        <title>Chryseobacterium piscium sp. nov., isolated from fish of the South Atlantic Ocean off South Africa.</title>
        <authorList>
            <person name="de Beer H."/>
            <person name="Hugo C.J."/>
            <person name="Jooste P.J."/>
            <person name="Vancanneyt M."/>
            <person name="Coenye T."/>
            <person name="Vandamme P."/>
        </authorList>
    </citation>
    <scope>NUCLEOTIDE SEQUENCE [LARGE SCALE GENOMIC DNA]</scope>
    <source>
        <strain evidence="3 4">CCUG 51923</strain>
    </source>
</reference>
<sequence>MKKNLPILTGLRFFAAFYVFIFHINLTQPVDFLGTFIYSFIKQGAGGVNVFFILSGFILFYNYYGKQINFSEFIQKRLAKIYPVYLAGFFICLIIVKVMQIEIKDFFEIQIMNLLMVQSYLPKFAQVWYGGGSWSISTEFFFYLCFPLLLHLISNLSKKKAILVFFLCFLCSIIPGILYNLKLVPFALHYAFPPARIFEFASGMLVAMLVIKYRITLSNIIIYTVILCSFLFFLFVGRKLEGYVIQNIIIIPLTSIILIIST</sequence>
<feature type="transmembrane region" description="Helical" evidence="1">
    <location>
        <begin position="7"/>
        <end position="26"/>
    </location>
</feature>
<protein>
    <recommendedName>
        <fullName evidence="2">Acyltransferase 3 domain-containing protein</fullName>
    </recommendedName>
</protein>
<keyword evidence="4" id="KW-1185">Reference proteome</keyword>
<feature type="transmembrane region" description="Helical" evidence="1">
    <location>
        <begin position="84"/>
        <end position="107"/>
    </location>
</feature>
<dbReference type="AlphaFoldDB" id="A0A3D9BBY7"/>
<dbReference type="EMBL" id="QNVS01000090">
    <property type="protein sequence ID" value="REC50842.1"/>
    <property type="molecule type" value="Genomic_DNA"/>
</dbReference>
<evidence type="ECO:0000313" key="3">
    <source>
        <dbReference type="EMBL" id="REC50842.1"/>
    </source>
</evidence>
<dbReference type="PANTHER" id="PTHR23028:SF53">
    <property type="entry name" value="ACYL_TRANSF_3 DOMAIN-CONTAINING PROTEIN"/>
    <property type="match status" value="1"/>
</dbReference>
<dbReference type="GO" id="GO:0016747">
    <property type="term" value="F:acyltransferase activity, transferring groups other than amino-acyl groups"/>
    <property type="evidence" value="ECO:0007669"/>
    <property type="project" value="InterPro"/>
</dbReference>